<dbReference type="InterPro" id="IPR009061">
    <property type="entry name" value="DNA-bd_dom_put_sf"/>
</dbReference>
<dbReference type="PANTHER" id="PTHR34585">
    <property type="match status" value="1"/>
</dbReference>
<name>A0A212IVY7_9BACT</name>
<proteinExistence type="predicted"/>
<accession>A0A212IVY7</accession>
<protein>
    <recommendedName>
        <fullName evidence="1">Helix-turn-helix domain-containing protein</fullName>
    </recommendedName>
</protein>
<organism evidence="2">
    <name type="scientific">uncultured Dysgonomonas sp</name>
    <dbReference type="NCBI Taxonomy" id="206096"/>
    <lineage>
        <taxon>Bacteria</taxon>
        <taxon>Pseudomonadati</taxon>
        <taxon>Bacteroidota</taxon>
        <taxon>Bacteroidia</taxon>
        <taxon>Bacteroidales</taxon>
        <taxon>Dysgonomonadaceae</taxon>
        <taxon>Dysgonomonas</taxon>
        <taxon>environmental samples</taxon>
    </lineage>
</organism>
<dbReference type="SUPFAM" id="SSF46955">
    <property type="entry name" value="Putative DNA-binding domain"/>
    <property type="match status" value="1"/>
</dbReference>
<dbReference type="PANTHER" id="PTHR34585:SF22">
    <property type="entry name" value="HELIX-TURN-HELIX DOMAIN-CONTAINING PROTEIN"/>
    <property type="match status" value="1"/>
</dbReference>
<dbReference type="InterPro" id="IPR041657">
    <property type="entry name" value="HTH_17"/>
</dbReference>
<dbReference type="EMBL" id="FLUM01000001">
    <property type="protein sequence ID" value="SBV91329.1"/>
    <property type="molecule type" value="Genomic_DNA"/>
</dbReference>
<dbReference type="Pfam" id="PF12728">
    <property type="entry name" value="HTH_17"/>
    <property type="match status" value="1"/>
</dbReference>
<feature type="domain" description="Helix-turn-helix" evidence="1">
    <location>
        <begin position="63"/>
        <end position="111"/>
    </location>
</feature>
<dbReference type="AlphaFoldDB" id="A0A212IVY7"/>
<evidence type="ECO:0000313" key="2">
    <source>
        <dbReference type="EMBL" id="SBV91329.1"/>
    </source>
</evidence>
<reference evidence="2" key="1">
    <citation type="submission" date="2016-04" db="EMBL/GenBank/DDBJ databases">
        <authorList>
            <person name="Evans L.H."/>
            <person name="Alamgir A."/>
            <person name="Owens N."/>
            <person name="Weber N.D."/>
            <person name="Virtaneva K."/>
            <person name="Barbian K."/>
            <person name="Babar A."/>
            <person name="Rosenke K."/>
        </authorList>
    </citation>
    <scope>NUCLEOTIDE SEQUENCE</scope>
    <source>
        <strain evidence="2">86-1</strain>
    </source>
</reference>
<gene>
    <name evidence="2" type="ORF">KL86DYS1_10313</name>
</gene>
<sequence>MLFNLFFVSIFTAENNINRSKYIDMEIVNIEAQTFEAMMNRFEAFAQRVEKLCEGQDKSLHHWLDNQDVCQILNISKRTLQTYRDNGTLAYTQVNHKVFYKPEDVEKVITKLKQK</sequence>
<evidence type="ECO:0000259" key="1">
    <source>
        <dbReference type="Pfam" id="PF12728"/>
    </source>
</evidence>